<dbReference type="RefSeq" id="WP_229570887.1">
    <property type="nucleotide sequence ID" value="NZ_AP025226.1"/>
</dbReference>
<comment type="subunit">
    <text evidence="10">Homodimer.</text>
</comment>
<evidence type="ECO:0000313" key="13">
    <source>
        <dbReference type="Proteomes" id="UP001319921"/>
    </source>
</evidence>
<evidence type="ECO:0000256" key="6">
    <source>
        <dbReference type="ARBA" id="ARBA00022840"/>
    </source>
</evidence>
<dbReference type="CDD" id="cd01174">
    <property type="entry name" value="ribokinase"/>
    <property type="match status" value="1"/>
</dbReference>
<feature type="binding site" evidence="10">
    <location>
        <begin position="237"/>
        <end position="238"/>
    </location>
    <ligand>
        <name>ATP</name>
        <dbReference type="ChEBI" id="CHEBI:30616"/>
    </ligand>
</feature>
<feature type="binding site" evidence="10">
    <location>
        <position position="232"/>
    </location>
    <ligand>
        <name>K(+)</name>
        <dbReference type="ChEBI" id="CHEBI:29103"/>
    </ligand>
</feature>
<dbReference type="GO" id="GO:0046872">
    <property type="term" value="F:metal ion binding"/>
    <property type="evidence" value="ECO:0007669"/>
    <property type="project" value="UniProtKB-KW"/>
</dbReference>
<dbReference type="SUPFAM" id="SSF53613">
    <property type="entry name" value="Ribokinase-like"/>
    <property type="match status" value="1"/>
</dbReference>
<comment type="subcellular location">
    <subcellularLocation>
        <location evidence="10">Cytoplasm</location>
    </subcellularLocation>
</comment>
<evidence type="ECO:0000313" key="12">
    <source>
        <dbReference type="EMBL" id="BDC00173.1"/>
    </source>
</evidence>
<feature type="binding site" evidence="10">
    <location>
        <position position="262"/>
    </location>
    <ligand>
        <name>ATP</name>
        <dbReference type="ChEBI" id="CHEBI:30616"/>
    </ligand>
</feature>
<dbReference type="InterPro" id="IPR011877">
    <property type="entry name" value="Ribokinase"/>
</dbReference>
<dbReference type="PRINTS" id="PR00990">
    <property type="entry name" value="RIBOKINASE"/>
</dbReference>
<comment type="pathway">
    <text evidence="10">Carbohydrate metabolism; D-ribose degradation; D-ribose 5-phosphate from beta-D-ribopyranose: step 2/2.</text>
</comment>
<evidence type="ECO:0000256" key="10">
    <source>
        <dbReference type="HAMAP-Rule" id="MF_01987"/>
    </source>
</evidence>
<dbReference type="GeneID" id="68867912"/>
<dbReference type="Gene3D" id="3.40.1190.20">
    <property type="match status" value="1"/>
</dbReference>
<keyword evidence="7 10" id="KW-0460">Magnesium</keyword>
<feature type="binding site" evidence="10">
    <location>
        <begin position="205"/>
        <end position="210"/>
    </location>
    <ligand>
        <name>ATP</name>
        <dbReference type="ChEBI" id="CHEBI:30616"/>
    </ligand>
</feature>
<keyword evidence="6 10" id="KW-0067">ATP-binding</keyword>
<feature type="binding site" evidence="10">
    <location>
        <begin position="9"/>
        <end position="11"/>
    </location>
    <ligand>
        <name>substrate</name>
    </ligand>
</feature>
<dbReference type="InterPro" id="IPR029056">
    <property type="entry name" value="Ribokinase-like"/>
</dbReference>
<comment type="similarity">
    <text evidence="1">Belongs to the carbohydrate kinase pfkB family.</text>
</comment>
<evidence type="ECO:0000256" key="9">
    <source>
        <dbReference type="ARBA" id="ARBA00023277"/>
    </source>
</evidence>
<evidence type="ECO:0000256" key="1">
    <source>
        <dbReference type="ARBA" id="ARBA00005380"/>
    </source>
</evidence>
<evidence type="ECO:0000256" key="5">
    <source>
        <dbReference type="ARBA" id="ARBA00022777"/>
    </source>
</evidence>
<evidence type="ECO:0000256" key="4">
    <source>
        <dbReference type="ARBA" id="ARBA00022741"/>
    </source>
</evidence>
<keyword evidence="13" id="KW-1185">Reference proteome</keyword>
<dbReference type="FunFam" id="3.40.1190.20:FF:000053">
    <property type="entry name" value="Ribokinase"/>
    <property type="match status" value="1"/>
</dbReference>
<dbReference type="AlphaFoldDB" id="A0AAQ4CWJ1"/>
<reference evidence="12 13" key="1">
    <citation type="journal article" date="2022" name="Microbiol. Resour. Announc.">
        <title>Complete Genome Sequence of the Hyperthermophilic and Acidophilic Archaeon Saccharolobus caldissimus Strain HS-3T.</title>
        <authorList>
            <person name="Sakai H.D."/>
            <person name="Kurosawa N."/>
        </authorList>
    </citation>
    <scope>NUCLEOTIDE SEQUENCE [LARGE SCALE GENOMIC DNA]</scope>
    <source>
        <strain evidence="12 13">JCM32116</strain>
    </source>
</reference>
<keyword evidence="9 10" id="KW-0119">Carbohydrate metabolism</keyword>
<dbReference type="Pfam" id="PF00294">
    <property type="entry name" value="PfkB"/>
    <property type="match status" value="1"/>
</dbReference>
<keyword evidence="3 10" id="KW-0479">Metal-binding</keyword>
<evidence type="ECO:0000256" key="2">
    <source>
        <dbReference type="ARBA" id="ARBA00022679"/>
    </source>
</evidence>
<comment type="caution">
    <text evidence="10">Lacks conserved residue(s) required for the propagation of feature annotation.</text>
</comment>
<dbReference type="GO" id="GO:0005524">
    <property type="term" value="F:ATP binding"/>
    <property type="evidence" value="ECO:0007669"/>
    <property type="project" value="UniProtKB-UniRule"/>
</dbReference>
<feature type="binding site" evidence="10">
    <location>
        <position position="273"/>
    </location>
    <ligand>
        <name>K(+)</name>
        <dbReference type="ChEBI" id="CHEBI:29103"/>
    </ligand>
</feature>
<comment type="activity regulation">
    <text evidence="10">Activated by a monovalent cation that binds near, but not in, the active site. The most likely occupant of the site in vivo is potassium. Ion binding induces a conformational change that may alter substrate affinity.</text>
</comment>
<dbReference type="GO" id="GO:0004747">
    <property type="term" value="F:ribokinase activity"/>
    <property type="evidence" value="ECO:0007669"/>
    <property type="project" value="UniProtKB-UniRule"/>
</dbReference>
<keyword evidence="5 10" id="KW-0418">Kinase</keyword>
<gene>
    <name evidence="10" type="primary">rbsK</name>
    <name evidence="12" type="ORF">SACC_31890</name>
</gene>
<dbReference type="PANTHER" id="PTHR10584:SF166">
    <property type="entry name" value="RIBOKINASE"/>
    <property type="match status" value="1"/>
</dbReference>
<organism evidence="12 13">
    <name type="scientific">Saccharolobus caldissimus</name>
    <dbReference type="NCBI Taxonomy" id="1702097"/>
    <lineage>
        <taxon>Archaea</taxon>
        <taxon>Thermoproteota</taxon>
        <taxon>Thermoprotei</taxon>
        <taxon>Sulfolobales</taxon>
        <taxon>Sulfolobaceae</taxon>
        <taxon>Saccharolobus</taxon>
    </lineage>
</organism>
<protein>
    <recommendedName>
        <fullName evidence="10">Ribokinase</fullName>
        <shortName evidence="10">RK</shortName>
        <ecNumber evidence="10">2.7.1.15</ecNumber>
    </recommendedName>
</protein>
<evidence type="ECO:0000256" key="8">
    <source>
        <dbReference type="ARBA" id="ARBA00022958"/>
    </source>
</evidence>
<feature type="active site" description="Proton acceptor" evidence="10">
    <location>
        <position position="238"/>
    </location>
</feature>
<comment type="similarity">
    <text evidence="10">Belongs to the carbohydrate kinase PfkB family. Ribokinase subfamily.</text>
</comment>
<dbReference type="EMBL" id="AP025226">
    <property type="protein sequence ID" value="BDC00173.1"/>
    <property type="molecule type" value="Genomic_DNA"/>
</dbReference>
<comment type="function">
    <text evidence="10">Catalyzes the phosphorylation of ribose at O-5 in a reaction requiring ATP and magnesium. The resulting D-ribose-5-phosphate can then be used either for sythesis of nucleotides, histidine, and tryptophan, or as a component of the pentose phosphate pathway.</text>
</comment>
<feature type="binding site" evidence="10">
    <location>
        <position position="174"/>
    </location>
    <ligand>
        <name>ATP</name>
        <dbReference type="ChEBI" id="CHEBI:30616"/>
    </ligand>
</feature>
<sequence>MITVVGSYNVDIILKVNKIPEIGETVIADEVYINHGGKGSNQAVSAARLGSNVRLIAAVGSDTYGYNAISFWKSEKIDTSYVTTKNVSTGTAYIFVDKNGRNIIVVNRGANYYLSEEDLDKGLSGDILLTQLEIREEVVKKALREFNGIKILNPAPAILKDTDILSFADIITPNEIEFKELVSTDDIEYGLHMLLKKVKKAVIITLGDRGALLATKSGKRVLIPAPKVNVIDETGAGDVFNAALAVYLERGYNIESAVEYANKIAALSVTKMGALGPKLEEVNKFLEELEKEEN</sequence>
<proteinExistence type="inferred from homology"/>
<keyword evidence="8 10" id="KW-0630">Potassium</keyword>
<feature type="binding site" evidence="10">
    <location>
        <position position="238"/>
    </location>
    <ligand>
        <name>substrate</name>
    </ligand>
</feature>
<dbReference type="InterPro" id="IPR011611">
    <property type="entry name" value="PfkB_dom"/>
</dbReference>
<keyword evidence="2 10" id="KW-0808">Transferase</keyword>
<evidence type="ECO:0000256" key="3">
    <source>
        <dbReference type="ARBA" id="ARBA00022723"/>
    </source>
</evidence>
<dbReference type="Proteomes" id="UP001319921">
    <property type="component" value="Chromosome"/>
</dbReference>
<feature type="binding site" evidence="10">
    <location>
        <begin position="37"/>
        <end position="41"/>
    </location>
    <ligand>
        <name>substrate</name>
    </ligand>
</feature>
<feature type="binding site" evidence="10">
    <location>
        <position position="271"/>
    </location>
    <ligand>
        <name>K(+)</name>
        <dbReference type="ChEBI" id="CHEBI:29103"/>
    </ligand>
</feature>
<keyword evidence="4 10" id="KW-0547">Nucleotide-binding</keyword>
<name>A0AAQ4CWJ1_9CREN</name>
<dbReference type="PANTHER" id="PTHR10584">
    <property type="entry name" value="SUGAR KINASE"/>
    <property type="match status" value="1"/>
</dbReference>
<dbReference type="InterPro" id="IPR002139">
    <property type="entry name" value="Ribo/fructo_kinase"/>
</dbReference>
<comment type="cofactor">
    <cofactor evidence="10">
        <name>Mg(2+)</name>
        <dbReference type="ChEBI" id="CHEBI:18420"/>
    </cofactor>
    <text evidence="10">Requires a divalent cation, most likely magnesium in vivo, as an electrophilic catalyst to aid phosphoryl group transfer. It is the chelate of the metal and the nucleotide that is the actual substrate.</text>
</comment>
<dbReference type="EC" id="2.7.1.15" evidence="10"/>
<dbReference type="NCBIfam" id="TIGR02152">
    <property type="entry name" value="D_ribokin_bact"/>
    <property type="match status" value="1"/>
</dbReference>
<feature type="binding site" evidence="10">
    <location>
        <position position="268"/>
    </location>
    <ligand>
        <name>K(+)</name>
        <dbReference type="ChEBI" id="CHEBI:29103"/>
    </ligand>
</feature>
<keyword evidence="10" id="KW-0963">Cytoplasm</keyword>
<feature type="binding site" evidence="10">
    <location>
        <position position="234"/>
    </location>
    <ligand>
        <name>K(+)</name>
        <dbReference type="ChEBI" id="CHEBI:29103"/>
    </ligand>
</feature>
<feature type="domain" description="Carbohydrate kinase PfkB" evidence="11">
    <location>
        <begin position="2"/>
        <end position="276"/>
    </location>
</feature>
<evidence type="ECO:0000256" key="7">
    <source>
        <dbReference type="ARBA" id="ARBA00022842"/>
    </source>
</evidence>
<dbReference type="GO" id="GO:0019303">
    <property type="term" value="P:D-ribose catabolic process"/>
    <property type="evidence" value="ECO:0007669"/>
    <property type="project" value="UniProtKB-UniRule"/>
</dbReference>
<comment type="catalytic activity">
    <reaction evidence="10">
        <text>D-ribose + ATP = D-ribose 5-phosphate + ADP + H(+)</text>
        <dbReference type="Rhea" id="RHEA:13697"/>
        <dbReference type="ChEBI" id="CHEBI:15378"/>
        <dbReference type="ChEBI" id="CHEBI:30616"/>
        <dbReference type="ChEBI" id="CHEBI:47013"/>
        <dbReference type="ChEBI" id="CHEBI:78346"/>
        <dbReference type="ChEBI" id="CHEBI:456216"/>
        <dbReference type="EC" id="2.7.1.15"/>
    </reaction>
</comment>
<evidence type="ECO:0000259" key="11">
    <source>
        <dbReference type="Pfam" id="PF00294"/>
    </source>
</evidence>
<feature type="binding site" evidence="10">
    <location>
        <position position="133"/>
    </location>
    <ligand>
        <name>substrate</name>
    </ligand>
</feature>
<dbReference type="GO" id="GO:0005737">
    <property type="term" value="C:cytoplasm"/>
    <property type="evidence" value="ECO:0007669"/>
    <property type="project" value="UniProtKB-SubCell"/>
</dbReference>
<accession>A0AAQ4CWJ1</accession>
<dbReference type="KEGG" id="scas:SACC_31890"/>
<dbReference type="HAMAP" id="MF_01987">
    <property type="entry name" value="Ribokinase"/>
    <property type="match status" value="1"/>
</dbReference>